<dbReference type="RefSeq" id="WP_247975408.1">
    <property type="nucleotide sequence ID" value="NZ_CP095848.1"/>
</dbReference>
<dbReference type="SUPFAM" id="SSF48452">
    <property type="entry name" value="TPR-like"/>
    <property type="match status" value="1"/>
</dbReference>
<gene>
    <name evidence="2" type="ORF">MWH26_18350</name>
</gene>
<dbReference type="Gene3D" id="1.25.40.390">
    <property type="match status" value="1"/>
</dbReference>
<feature type="chain" id="PRO_5045149854" evidence="1">
    <location>
        <begin position="22"/>
        <end position="507"/>
    </location>
</feature>
<accession>A0ABY4JBJ0</accession>
<dbReference type="InterPro" id="IPR011990">
    <property type="entry name" value="TPR-like_helical_dom_sf"/>
</dbReference>
<keyword evidence="3" id="KW-1185">Reference proteome</keyword>
<protein>
    <submittedName>
        <fullName evidence="2">SusD/RagB family nutrient-binding outer membrane lipoprotein</fullName>
    </submittedName>
</protein>
<organism evidence="2 3">
    <name type="scientific">Hymenobacter sublimis</name>
    <dbReference type="NCBI Taxonomy" id="2933777"/>
    <lineage>
        <taxon>Bacteria</taxon>
        <taxon>Pseudomonadati</taxon>
        <taxon>Bacteroidota</taxon>
        <taxon>Cytophagia</taxon>
        <taxon>Cytophagales</taxon>
        <taxon>Hymenobacteraceae</taxon>
        <taxon>Hymenobacter</taxon>
    </lineage>
</organism>
<keyword evidence="1" id="KW-0732">Signal</keyword>
<feature type="signal peptide" evidence="1">
    <location>
        <begin position="1"/>
        <end position="21"/>
    </location>
</feature>
<dbReference type="Proteomes" id="UP000829647">
    <property type="component" value="Chromosome"/>
</dbReference>
<evidence type="ECO:0000313" key="3">
    <source>
        <dbReference type="Proteomes" id="UP000829647"/>
    </source>
</evidence>
<proteinExistence type="predicted"/>
<evidence type="ECO:0000256" key="1">
    <source>
        <dbReference type="SAM" id="SignalP"/>
    </source>
</evidence>
<dbReference type="PROSITE" id="PS51257">
    <property type="entry name" value="PROKAR_LIPOPROTEIN"/>
    <property type="match status" value="1"/>
</dbReference>
<keyword evidence="2" id="KW-0449">Lipoprotein</keyword>
<evidence type="ECO:0000313" key="2">
    <source>
        <dbReference type="EMBL" id="UPL49136.1"/>
    </source>
</evidence>
<dbReference type="Pfam" id="PF12771">
    <property type="entry name" value="SusD-like_2"/>
    <property type="match status" value="1"/>
</dbReference>
<sequence length="507" mass="56542">MLPRGLSRHFFLAWGLGMVLAAGATSGCTDRFAEINTDPTKTGAASADMLFARALKYGALYDNDQQVGEHLHANMWVQYFANSTPGFVTDRYESNDQWATTFWNDFYSGYGMDLQEAIRQVQGKPADVNKLSQARIWRVFLFQRMTDYWGDVPYFSAFQGATDQLRPSYDDQRAIYADFLRELKAAATALDDAQTSAYGPADLLYANPAAAFPTPTVAAANQRWRHFANSLRLRVALRLSKADPYLAELHVREALAAGVMESNEESAIMRNTGGGIRINQNPLAVVLGFGDSRVSATLIDYLSRYHDPRLLIFADPVSATNSARVGLPNGLSTVELTQRQYNPANFSKGGARYRSSTNDQNLLTYAEVCFLRAEACLRGWDVGSAQRWYETGVREALALAGISEPNVATSYLQEPEVRFVASTGLQQIMTQKWLSLFGHNGFEAYSEYRRTGFPVLRPIAGLGETNGQVPRRLRYPQSEQRLNAAAYQAAISRQGPDLMTTRVWWDK</sequence>
<name>A0ABY4JBJ0_9BACT</name>
<dbReference type="InterPro" id="IPR041662">
    <property type="entry name" value="SusD-like_2"/>
</dbReference>
<dbReference type="EMBL" id="CP095848">
    <property type="protein sequence ID" value="UPL49136.1"/>
    <property type="molecule type" value="Genomic_DNA"/>
</dbReference>
<reference evidence="2 3" key="1">
    <citation type="submission" date="2022-04" db="EMBL/GenBank/DDBJ databases">
        <title>Hymenobacter sp. isolated from the air.</title>
        <authorList>
            <person name="Won M."/>
            <person name="Lee C.-M."/>
            <person name="Woen H.-Y."/>
            <person name="Kwon S.-W."/>
        </authorList>
    </citation>
    <scope>NUCLEOTIDE SEQUENCE [LARGE SCALE GENOMIC DNA]</scope>
    <source>
        <strain evidence="3">5516 S-25</strain>
    </source>
</reference>